<comment type="similarity">
    <text evidence="4 11">Belongs to the aldose epimerase family.</text>
</comment>
<name>A0ABP8LB78_9BACT</name>
<evidence type="ECO:0000256" key="9">
    <source>
        <dbReference type="ARBA" id="ARBA00023235"/>
    </source>
</evidence>
<keyword evidence="10 11" id="KW-0119">Carbohydrate metabolism</keyword>
<evidence type="ECO:0000256" key="4">
    <source>
        <dbReference type="ARBA" id="ARBA00006206"/>
    </source>
</evidence>
<accession>A0ABP8LB78</accession>
<evidence type="ECO:0000313" key="13">
    <source>
        <dbReference type="Proteomes" id="UP001500552"/>
    </source>
</evidence>
<dbReference type="CDD" id="cd09019">
    <property type="entry name" value="galactose_mutarotase_like"/>
    <property type="match status" value="1"/>
</dbReference>
<gene>
    <name evidence="12" type="ORF">GCM10023188_05750</name>
</gene>
<evidence type="ECO:0000256" key="8">
    <source>
        <dbReference type="ARBA" id="ARBA00022837"/>
    </source>
</evidence>
<dbReference type="PANTHER" id="PTHR10091">
    <property type="entry name" value="ALDOSE-1-EPIMERASE"/>
    <property type="match status" value="1"/>
</dbReference>
<dbReference type="InterPro" id="IPR015443">
    <property type="entry name" value="Aldose_1-epimerase"/>
</dbReference>
<comment type="catalytic activity">
    <reaction evidence="1 11">
        <text>alpha-D-glucose = beta-D-glucose</text>
        <dbReference type="Rhea" id="RHEA:10264"/>
        <dbReference type="ChEBI" id="CHEBI:15903"/>
        <dbReference type="ChEBI" id="CHEBI:17925"/>
        <dbReference type="EC" id="5.1.3.3"/>
    </reaction>
</comment>
<dbReference type="InterPro" id="IPR047215">
    <property type="entry name" value="Galactose_mutarotase-like"/>
</dbReference>
<proteinExistence type="inferred from homology"/>
<evidence type="ECO:0000313" key="12">
    <source>
        <dbReference type="EMBL" id="GAA4425103.1"/>
    </source>
</evidence>
<evidence type="ECO:0000256" key="11">
    <source>
        <dbReference type="PIRNR" id="PIRNR005096"/>
    </source>
</evidence>
<comment type="subunit">
    <text evidence="5">Monomer.</text>
</comment>
<comment type="caution">
    <text evidence="12">The sequence shown here is derived from an EMBL/GenBank/DDBJ whole genome shotgun (WGS) entry which is preliminary data.</text>
</comment>
<sequence length="376" mass="40339">MFVSSLAGCAGLEGEQEASDPTATGAAMQLDKAPFGSTPDGQEAMLYTLSNKNGVSVTVSNYGAIVTSIVTPDKDGEMGDVVLGFDSLGGYTQKQPYIGAAIGRYANRIAGGRFALAGETYTLATNDGANHLHGGDTGFDKKIWHVEELPQQNALKLTYVSIDGEEGYPGNLTTTITYTLTPDNGLKIDYMATTDKATPVNLTNHSYFNLSAGKVKAIYGHVVQLNANRYTPVNEQLIPTGELASVEGTPFDLTEPTPLGEYINQIPGGGYDHNYVLNGGSEGMTLAATVYEPGSGRVLQVYTTQPGIQLYTGNFLDGSLTGRNGEQYTRHYALCLETQHFPDSPNQESFPTTVLQPGETYKESTLYKFSVRQSNE</sequence>
<dbReference type="Proteomes" id="UP001500552">
    <property type="component" value="Unassembled WGS sequence"/>
</dbReference>
<protein>
    <recommendedName>
        <fullName evidence="7 11">Aldose 1-epimerase</fullName>
        <ecNumber evidence="6 11">5.1.3.3</ecNumber>
    </recommendedName>
</protein>
<dbReference type="EC" id="5.1.3.3" evidence="6 11"/>
<comment type="cofactor">
    <cofactor evidence="2">
        <name>Ca(2+)</name>
        <dbReference type="ChEBI" id="CHEBI:29108"/>
    </cofactor>
</comment>
<dbReference type="Gene3D" id="2.70.98.10">
    <property type="match status" value="1"/>
</dbReference>
<organism evidence="12 13">
    <name type="scientific">Pontibacter saemangeumensis</name>
    <dbReference type="NCBI Taxonomy" id="1084525"/>
    <lineage>
        <taxon>Bacteria</taxon>
        <taxon>Pseudomonadati</taxon>
        <taxon>Bacteroidota</taxon>
        <taxon>Cytophagia</taxon>
        <taxon>Cytophagales</taxon>
        <taxon>Hymenobacteraceae</taxon>
        <taxon>Pontibacter</taxon>
    </lineage>
</organism>
<keyword evidence="13" id="KW-1185">Reference proteome</keyword>
<keyword evidence="8" id="KW-0106">Calcium</keyword>
<comment type="pathway">
    <text evidence="3 11">Carbohydrate metabolism; hexose metabolism.</text>
</comment>
<dbReference type="PANTHER" id="PTHR10091:SF0">
    <property type="entry name" value="GALACTOSE MUTAROTASE"/>
    <property type="match status" value="1"/>
</dbReference>
<evidence type="ECO:0000256" key="1">
    <source>
        <dbReference type="ARBA" id="ARBA00001614"/>
    </source>
</evidence>
<evidence type="ECO:0000256" key="3">
    <source>
        <dbReference type="ARBA" id="ARBA00005028"/>
    </source>
</evidence>
<dbReference type="RefSeq" id="WP_345156645.1">
    <property type="nucleotide sequence ID" value="NZ_BAABHC010000002.1"/>
</dbReference>
<dbReference type="InterPro" id="IPR008183">
    <property type="entry name" value="Aldose_1/G6P_1-epimerase"/>
</dbReference>
<dbReference type="InterPro" id="IPR014718">
    <property type="entry name" value="GH-type_carb-bd"/>
</dbReference>
<reference evidence="13" key="1">
    <citation type="journal article" date="2019" name="Int. J. Syst. Evol. Microbiol.">
        <title>The Global Catalogue of Microorganisms (GCM) 10K type strain sequencing project: providing services to taxonomists for standard genome sequencing and annotation.</title>
        <authorList>
            <consortium name="The Broad Institute Genomics Platform"/>
            <consortium name="The Broad Institute Genome Sequencing Center for Infectious Disease"/>
            <person name="Wu L."/>
            <person name="Ma J."/>
        </authorList>
    </citation>
    <scope>NUCLEOTIDE SEQUENCE [LARGE SCALE GENOMIC DNA]</scope>
    <source>
        <strain evidence="13">JCM 17926</strain>
    </source>
</reference>
<dbReference type="InterPro" id="IPR018052">
    <property type="entry name" value="Ald1_epimerase_CS"/>
</dbReference>
<keyword evidence="9 11" id="KW-0413">Isomerase</keyword>
<evidence type="ECO:0000256" key="2">
    <source>
        <dbReference type="ARBA" id="ARBA00001913"/>
    </source>
</evidence>
<dbReference type="SUPFAM" id="SSF74650">
    <property type="entry name" value="Galactose mutarotase-like"/>
    <property type="match status" value="1"/>
</dbReference>
<dbReference type="EMBL" id="BAABHC010000002">
    <property type="protein sequence ID" value="GAA4425103.1"/>
    <property type="molecule type" value="Genomic_DNA"/>
</dbReference>
<dbReference type="InterPro" id="IPR011013">
    <property type="entry name" value="Gal_mutarotase_sf_dom"/>
</dbReference>
<evidence type="ECO:0000256" key="10">
    <source>
        <dbReference type="ARBA" id="ARBA00023277"/>
    </source>
</evidence>
<dbReference type="PROSITE" id="PS00545">
    <property type="entry name" value="ALDOSE_1_EPIMERASE"/>
    <property type="match status" value="1"/>
</dbReference>
<dbReference type="PIRSF" id="PIRSF005096">
    <property type="entry name" value="GALM"/>
    <property type="match status" value="1"/>
</dbReference>
<dbReference type="NCBIfam" id="NF008277">
    <property type="entry name" value="PRK11055.1"/>
    <property type="match status" value="1"/>
</dbReference>
<dbReference type="Pfam" id="PF01263">
    <property type="entry name" value="Aldose_epim"/>
    <property type="match status" value="1"/>
</dbReference>
<evidence type="ECO:0000256" key="5">
    <source>
        <dbReference type="ARBA" id="ARBA00011245"/>
    </source>
</evidence>
<evidence type="ECO:0000256" key="6">
    <source>
        <dbReference type="ARBA" id="ARBA00013185"/>
    </source>
</evidence>
<evidence type="ECO:0000256" key="7">
    <source>
        <dbReference type="ARBA" id="ARBA00014165"/>
    </source>
</evidence>